<dbReference type="GO" id="GO:0003677">
    <property type="term" value="F:DNA binding"/>
    <property type="evidence" value="ECO:0007669"/>
    <property type="project" value="InterPro"/>
</dbReference>
<dbReference type="InterPro" id="IPR003346">
    <property type="entry name" value="Transposase_20"/>
</dbReference>
<dbReference type="GO" id="GO:0006313">
    <property type="term" value="P:DNA transposition"/>
    <property type="evidence" value="ECO:0007669"/>
    <property type="project" value="InterPro"/>
</dbReference>
<evidence type="ECO:0000313" key="3">
    <source>
        <dbReference type="Proteomes" id="UP000254051"/>
    </source>
</evidence>
<gene>
    <name evidence="2" type="ORF">SAMN05216529_105244</name>
</gene>
<dbReference type="AlphaFoldDB" id="A0A315ZZ17"/>
<organism evidence="2 3">
    <name type="scientific">Faecalicatena contorta</name>
    <dbReference type="NCBI Taxonomy" id="39482"/>
    <lineage>
        <taxon>Bacteria</taxon>
        <taxon>Bacillati</taxon>
        <taxon>Bacillota</taxon>
        <taxon>Clostridia</taxon>
        <taxon>Lachnospirales</taxon>
        <taxon>Lachnospiraceae</taxon>
        <taxon>Faecalicatena</taxon>
    </lineage>
</organism>
<proteinExistence type="predicted"/>
<dbReference type="Pfam" id="PF02371">
    <property type="entry name" value="Transposase_20"/>
    <property type="match status" value="1"/>
</dbReference>
<keyword evidence="3" id="KW-1185">Reference proteome</keyword>
<evidence type="ECO:0000259" key="1">
    <source>
        <dbReference type="Pfam" id="PF02371"/>
    </source>
</evidence>
<dbReference type="GO" id="GO:0004803">
    <property type="term" value="F:transposase activity"/>
    <property type="evidence" value="ECO:0007669"/>
    <property type="project" value="InterPro"/>
</dbReference>
<reference evidence="3" key="1">
    <citation type="submission" date="2017-07" db="EMBL/GenBank/DDBJ databases">
        <authorList>
            <person name="Varghese N."/>
            <person name="Submissions S."/>
        </authorList>
    </citation>
    <scope>NUCLEOTIDE SEQUENCE [LARGE SCALE GENOMIC DNA]</scope>
    <source>
        <strain evidence="3">NLAE-zl-C134</strain>
    </source>
</reference>
<dbReference type="Proteomes" id="UP000254051">
    <property type="component" value="Unassembled WGS sequence"/>
</dbReference>
<dbReference type="PANTHER" id="PTHR33055">
    <property type="entry name" value="TRANSPOSASE FOR INSERTION SEQUENCE ELEMENT IS1111A"/>
    <property type="match status" value="1"/>
</dbReference>
<feature type="domain" description="Transposase IS116/IS110/IS902 C-terminal" evidence="1">
    <location>
        <begin position="31"/>
        <end position="108"/>
    </location>
</feature>
<dbReference type="EMBL" id="UHJJ01000005">
    <property type="protein sequence ID" value="SUQ14269.1"/>
    <property type="molecule type" value="Genomic_DNA"/>
</dbReference>
<dbReference type="RefSeq" id="WP_242992347.1">
    <property type="nucleotide sequence ID" value="NZ_QGDS01000005.1"/>
</dbReference>
<protein>
    <submittedName>
        <fullName evidence="2">Transposase IS116/IS110/IS902 family protein</fullName>
    </submittedName>
</protein>
<evidence type="ECO:0000313" key="2">
    <source>
        <dbReference type="EMBL" id="SUQ14269.1"/>
    </source>
</evidence>
<dbReference type="InterPro" id="IPR047650">
    <property type="entry name" value="Transpos_IS110"/>
</dbReference>
<sequence>MIDLLKQTELSSNAIMHQMQSIACTLPEYDTVLSMGGVGFKLAPILIGEIGDVRRFTNARALNAFAGNDAPPFQSGLYESQSRHISKRGSAILRKACYEVTQCLKMHQMTDDPVYQYILKKESEGKPKNVAKMAGVNKFLLIHYAQVMEVYNQ</sequence>
<name>A0A315ZZ17_9FIRM</name>
<dbReference type="PANTHER" id="PTHR33055:SF17">
    <property type="entry name" value="THIRD ORF IN TRANSPOSON ISC1491"/>
    <property type="match status" value="1"/>
</dbReference>
<accession>A0A315ZZ17</accession>